<evidence type="ECO:0000256" key="8">
    <source>
        <dbReference type="ARBA" id="ARBA00012016"/>
    </source>
</evidence>
<dbReference type="EC" id="2.7.1.156" evidence="8"/>
<gene>
    <name evidence="18" type="ORF">FEI13_12515</name>
</gene>
<evidence type="ECO:0000313" key="19">
    <source>
        <dbReference type="Proteomes" id="UP000306973"/>
    </source>
</evidence>
<evidence type="ECO:0000256" key="4">
    <source>
        <dbReference type="ARBA" id="ARBA00003889"/>
    </source>
</evidence>
<keyword evidence="14" id="KW-0067">ATP-binding</keyword>
<dbReference type="PANTHER" id="PTHR34848:SF1">
    <property type="entry name" value="BIFUNCTIONAL ADENOSYLCOBALAMIN BIOSYNTHESIS PROTEIN COBU"/>
    <property type="match status" value="1"/>
</dbReference>
<evidence type="ECO:0000256" key="6">
    <source>
        <dbReference type="ARBA" id="ARBA00005159"/>
    </source>
</evidence>
<dbReference type="PANTHER" id="PTHR34848">
    <property type="match status" value="1"/>
</dbReference>
<evidence type="ECO:0000256" key="7">
    <source>
        <dbReference type="ARBA" id="ARBA00007490"/>
    </source>
</evidence>
<evidence type="ECO:0000313" key="18">
    <source>
        <dbReference type="EMBL" id="TLF48743.1"/>
    </source>
</evidence>
<dbReference type="GO" id="GO:0043752">
    <property type="term" value="F:adenosylcobinamide kinase activity"/>
    <property type="evidence" value="ECO:0007669"/>
    <property type="project" value="UniProtKB-EC"/>
</dbReference>
<reference evidence="18 19" key="1">
    <citation type="journal article" date="2007" name="Int. J. Syst. Evol. Microbiol.">
        <title>Halomonas saccharevitans sp. nov., Halomonas arcis sp. nov. and Halomonas subterranea sp. nov., halophilic bacteria isolated from hypersaline environments of China.</title>
        <authorList>
            <person name="Xu X.W."/>
            <person name="Wu Y.H."/>
            <person name="Zhou Z."/>
            <person name="Wang C.S."/>
            <person name="Zhou Y.G."/>
            <person name="Zhang H.B."/>
            <person name="Wang Y."/>
            <person name="Wu M."/>
        </authorList>
    </citation>
    <scope>NUCLEOTIDE SEQUENCE [LARGE SCALE GENOMIC DNA]</scope>
    <source>
        <strain evidence="18 19">TBZ3</strain>
    </source>
</reference>
<evidence type="ECO:0000256" key="15">
    <source>
        <dbReference type="ARBA" id="ARBA00023134"/>
    </source>
</evidence>
<evidence type="ECO:0000256" key="13">
    <source>
        <dbReference type="ARBA" id="ARBA00022777"/>
    </source>
</evidence>
<evidence type="ECO:0000256" key="3">
    <source>
        <dbReference type="ARBA" id="ARBA00001522"/>
    </source>
</evidence>
<dbReference type="OrthoDB" id="9788370at2"/>
<keyword evidence="13 18" id="KW-0418">Kinase</keyword>
<keyword evidence="15" id="KW-0342">GTP-binding</keyword>
<dbReference type="UniPathway" id="UPA00148">
    <property type="reaction ID" value="UER00236"/>
</dbReference>
<evidence type="ECO:0000256" key="5">
    <source>
        <dbReference type="ARBA" id="ARBA00004692"/>
    </source>
</evidence>
<dbReference type="EC" id="2.7.7.62" evidence="9"/>
<keyword evidence="11" id="KW-0808">Transferase</keyword>
<comment type="pathway">
    <text evidence="5">Cofactor biosynthesis; adenosylcobalamin biosynthesis; adenosylcobalamin from cob(II)yrinate a,c-diamide: step 6/7.</text>
</comment>
<dbReference type="AlphaFoldDB" id="A0A5R8MF40"/>
<dbReference type="Gene3D" id="3.40.50.300">
    <property type="entry name" value="P-loop containing nucleotide triphosphate hydrolases"/>
    <property type="match status" value="1"/>
</dbReference>
<dbReference type="RefSeq" id="WP_138181856.1">
    <property type="nucleotide sequence ID" value="NZ_VBUI01000018.1"/>
</dbReference>
<keyword evidence="19" id="KW-1185">Reference proteome</keyword>
<keyword evidence="10" id="KW-0169">Cobalamin biosynthesis</keyword>
<evidence type="ECO:0000256" key="9">
    <source>
        <dbReference type="ARBA" id="ARBA00012523"/>
    </source>
</evidence>
<evidence type="ECO:0000256" key="1">
    <source>
        <dbReference type="ARBA" id="ARBA00000312"/>
    </source>
</evidence>
<dbReference type="GO" id="GO:0009236">
    <property type="term" value="P:cobalamin biosynthetic process"/>
    <property type="evidence" value="ECO:0007669"/>
    <property type="project" value="UniProtKB-UniPathway"/>
</dbReference>
<evidence type="ECO:0000256" key="16">
    <source>
        <dbReference type="ARBA" id="ARBA00029570"/>
    </source>
</evidence>
<organism evidence="18 19">
    <name type="scientific">Halomonas urmiana</name>
    <dbReference type="NCBI Taxonomy" id="490901"/>
    <lineage>
        <taxon>Bacteria</taxon>
        <taxon>Pseudomonadati</taxon>
        <taxon>Pseudomonadota</taxon>
        <taxon>Gammaproteobacteria</taxon>
        <taxon>Oceanospirillales</taxon>
        <taxon>Halomonadaceae</taxon>
        <taxon>Halomonas</taxon>
    </lineage>
</organism>
<evidence type="ECO:0000256" key="14">
    <source>
        <dbReference type="ARBA" id="ARBA00022840"/>
    </source>
</evidence>
<evidence type="ECO:0000256" key="11">
    <source>
        <dbReference type="ARBA" id="ARBA00022679"/>
    </source>
</evidence>
<evidence type="ECO:0000256" key="10">
    <source>
        <dbReference type="ARBA" id="ARBA00022573"/>
    </source>
</evidence>
<keyword evidence="12" id="KW-0547">Nucleotide-binding</keyword>
<dbReference type="SUPFAM" id="SSF52540">
    <property type="entry name" value="P-loop containing nucleoside triphosphate hydrolases"/>
    <property type="match status" value="1"/>
</dbReference>
<protein>
    <recommendedName>
        <fullName evidence="16">Adenosylcobinamide kinase</fullName>
        <ecNumber evidence="8">2.7.1.156</ecNumber>
        <ecNumber evidence="9">2.7.7.62</ecNumber>
    </recommendedName>
    <alternativeName>
        <fullName evidence="17">Adenosylcobinamide-phosphate guanylyltransferase</fullName>
    </alternativeName>
</protein>
<dbReference type="Proteomes" id="UP000306973">
    <property type="component" value="Unassembled WGS sequence"/>
</dbReference>
<comment type="catalytic activity">
    <reaction evidence="2">
        <text>adenosylcob(III)inamide phosphate + GTP + H(+) = adenosylcob(III)inamide-GDP + diphosphate</text>
        <dbReference type="Rhea" id="RHEA:22712"/>
        <dbReference type="ChEBI" id="CHEBI:15378"/>
        <dbReference type="ChEBI" id="CHEBI:33019"/>
        <dbReference type="ChEBI" id="CHEBI:37565"/>
        <dbReference type="ChEBI" id="CHEBI:58502"/>
        <dbReference type="ChEBI" id="CHEBI:60487"/>
        <dbReference type="EC" id="2.7.7.62"/>
    </reaction>
</comment>
<comment type="function">
    <text evidence="4">Catalyzes ATP-dependent phosphorylation of adenosylcobinamide and addition of GMP to adenosylcobinamide phosphate.</text>
</comment>
<dbReference type="GO" id="GO:0008820">
    <property type="term" value="F:cobinamide phosphate guanylyltransferase activity"/>
    <property type="evidence" value="ECO:0007669"/>
    <property type="project" value="UniProtKB-EC"/>
</dbReference>
<evidence type="ECO:0000256" key="12">
    <source>
        <dbReference type="ARBA" id="ARBA00022741"/>
    </source>
</evidence>
<dbReference type="Pfam" id="PF02283">
    <property type="entry name" value="CobU"/>
    <property type="match status" value="1"/>
</dbReference>
<comment type="pathway">
    <text evidence="6">Cofactor biosynthesis; adenosylcobalamin biosynthesis; adenosylcobalamin from cob(II)yrinate a,c-diamide: step 5/7.</text>
</comment>
<proteinExistence type="inferred from homology"/>
<comment type="caution">
    <text evidence="18">The sequence shown here is derived from an EMBL/GenBank/DDBJ whole genome shotgun (WGS) entry which is preliminary data.</text>
</comment>
<comment type="similarity">
    <text evidence="7">Belongs to the CobU/CobP family.</text>
</comment>
<evidence type="ECO:0000256" key="2">
    <source>
        <dbReference type="ARBA" id="ARBA00000711"/>
    </source>
</evidence>
<sequence>MRLFIGGACAGKRDLVANRFPAAAWCRAGEGAFPDSWRTRLAPGQCLVITGWLDGLAAALVDEPDDDRLRARLAAELEAMVEAERRGQGEVVLILPEVGRGIVPLDPADRRLRDLAGWLGQDAAARADEVWYVRHGLARCLTVV</sequence>
<dbReference type="InterPro" id="IPR003203">
    <property type="entry name" value="CobU/CobP"/>
</dbReference>
<dbReference type="GO" id="GO:0005525">
    <property type="term" value="F:GTP binding"/>
    <property type="evidence" value="ECO:0007669"/>
    <property type="project" value="UniProtKB-KW"/>
</dbReference>
<evidence type="ECO:0000256" key="17">
    <source>
        <dbReference type="ARBA" id="ARBA00030571"/>
    </source>
</evidence>
<dbReference type="InterPro" id="IPR027417">
    <property type="entry name" value="P-loop_NTPase"/>
</dbReference>
<comment type="catalytic activity">
    <reaction evidence="1">
        <text>adenosylcob(III)inamide + ATP = adenosylcob(III)inamide phosphate + ADP + H(+)</text>
        <dbReference type="Rhea" id="RHEA:15769"/>
        <dbReference type="ChEBI" id="CHEBI:2480"/>
        <dbReference type="ChEBI" id="CHEBI:15378"/>
        <dbReference type="ChEBI" id="CHEBI:30616"/>
        <dbReference type="ChEBI" id="CHEBI:58502"/>
        <dbReference type="ChEBI" id="CHEBI:456216"/>
        <dbReference type="EC" id="2.7.1.156"/>
    </reaction>
</comment>
<name>A0A5R8MF40_9GAMM</name>
<dbReference type="EMBL" id="VBUI01000018">
    <property type="protein sequence ID" value="TLF48743.1"/>
    <property type="molecule type" value="Genomic_DNA"/>
</dbReference>
<comment type="catalytic activity">
    <reaction evidence="3">
        <text>adenosylcob(III)inamide + GTP = adenosylcob(III)inamide phosphate + GDP + H(+)</text>
        <dbReference type="Rhea" id="RHEA:15765"/>
        <dbReference type="ChEBI" id="CHEBI:2480"/>
        <dbReference type="ChEBI" id="CHEBI:15378"/>
        <dbReference type="ChEBI" id="CHEBI:37565"/>
        <dbReference type="ChEBI" id="CHEBI:58189"/>
        <dbReference type="ChEBI" id="CHEBI:58502"/>
        <dbReference type="EC" id="2.7.1.156"/>
    </reaction>
</comment>
<accession>A0A5R8MF40</accession>
<dbReference type="GO" id="GO:0005524">
    <property type="term" value="F:ATP binding"/>
    <property type="evidence" value="ECO:0007669"/>
    <property type="project" value="UniProtKB-KW"/>
</dbReference>